<dbReference type="Gene3D" id="3.40.930.10">
    <property type="entry name" value="Mannitol-specific EII, Chain A"/>
    <property type="match status" value="1"/>
</dbReference>
<evidence type="ECO:0000256" key="4">
    <source>
        <dbReference type="ARBA" id="ARBA00023159"/>
    </source>
</evidence>
<feature type="domain" description="PTS EIIB type-2" evidence="7">
    <location>
        <begin position="382"/>
        <end position="474"/>
    </location>
</feature>
<dbReference type="eggNOG" id="COG1762">
    <property type="taxonomic scope" value="Bacteria"/>
</dbReference>
<feature type="domain" description="PRD" evidence="8">
    <location>
        <begin position="270"/>
        <end position="377"/>
    </location>
</feature>
<evidence type="ECO:0000313" key="9">
    <source>
        <dbReference type="EMBL" id="KGE20331.1"/>
    </source>
</evidence>
<dbReference type="GO" id="GO:0009401">
    <property type="term" value="P:phosphoenolpyruvate-dependent sugar phosphotransferase system"/>
    <property type="evidence" value="ECO:0007669"/>
    <property type="project" value="InterPro"/>
</dbReference>
<dbReference type="AlphaFoldDB" id="A0A098ME55"/>
<dbReference type="PANTHER" id="PTHR30185:SF12">
    <property type="entry name" value="TRANSCRIPTIONAL REGULATOR MANR"/>
    <property type="match status" value="1"/>
</dbReference>
<feature type="domain" description="PTS EIIA type-2" evidence="6">
    <location>
        <begin position="480"/>
        <end position="618"/>
    </location>
</feature>
<dbReference type="Gene3D" id="1.10.1790.10">
    <property type="entry name" value="PRD domain"/>
    <property type="match status" value="1"/>
</dbReference>
<dbReference type="SUPFAM" id="SSF52794">
    <property type="entry name" value="PTS system IIB component-like"/>
    <property type="match status" value="1"/>
</dbReference>
<keyword evidence="10" id="KW-1185">Reference proteome</keyword>
<dbReference type="EMBL" id="JQCR01000002">
    <property type="protein sequence ID" value="KGE20331.1"/>
    <property type="molecule type" value="Genomic_DNA"/>
</dbReference>
<evidence type="ECO:0000313" key="10">
    <source>
        <dbReference type="Proteomes" id="UP000029734"/>
    </source>
</evidence>
<comment type="caution">
    <text evidence="9">The sequence shown here is derived from an EMBL/GenBank/DDBJ whole genome shotgun (WGS) entry which is preliminary data.</text>
</comment>
<keyword evidence="4" id="KW-0010">Activator</keyword>
<dbReference type="GO" id="GO:0006355">
    <property type="term" value="P:regulation of DNA-templated transcription"/>
    <property type="evidence" value="ECO:0007669"/>
    <property type="project" value="InterPro"/>
</dbReference>
<dbReference type="PROSITE" id="PS51094">
    <property type="entry name" value="PTS_EIIA_TYPE_2"/>
    <property type="match status" value="1"/>
</dbReference>
<keyword evidence="5" id="KW-0804">Transcription</keyword>
<dbReference type="InterPro" id="IPR036634">
    <property type="entry name" value="PRD_sf"/>
</dbReference>
<evidence type="ECO:0000259" key="6">
    <source>
        <dbReference type="PROSITE" id="PS51094"/>
    </source>
</evidence>
<evidence type="ECO:0000256" key="5">
    <source>
        <dbReference type="ARBA" id="ARBA00023163"/>
    </source>
</evidence>
<dbReference type="Pfam" id="PF00359">
    <property type="entry name" value="PTS_EIIA_2"/>
    <property type="match status" value="1"/>
</dbReference>
<evidence type="ECO:0000259" key="7">
    <source>
        <dbReference type="PROSITE" id="PS51099"/>
    </source>
</evidence>
<evidence type="ECO:0008006" key="11">
    <source>
        <dbReference type="Google" id="ProtNLM"/>
    </source>
</evidence>
<name>A0A098ME55_9BACL</name>
<gene>
    <name evidence="9" type="ORF">PWYN_14045</name>
</gene>
<evidence type="ECO:0000256" key="2">
    <source>
        <dbReference type="ARBA" id="ARBA00022737"/>
    </source>
</evidence>
<dbReference type="InterPro" id="IPR016152">
    <property type="entry name" value="PTrfase/Anion_transptr"/>
</dbReference>
<evidence type="ECO:0000259" key="8">
    <source>
        <dbReference type="PROSITE" id="PS51372"/>
    </source>
</evidence>
<organism evidence="9 10">
    <name type="scientific">Paenibacillus wynnii</name>
    <dbReference type="NCBI Taxonomy" id="268407"/>
    <lineage>
        <taxon>Bacteria</taxon>
        <taxon>Bacillati</taxon>
        <taxon>Bacillota</taxon>
        <taxon>Bacilli</taxon>
        <taxon>Bacillales</taxon>
        <taxon>Paenibacillaceae</taxon>
        <taxon>Paenibacillus</taxon>
    </lineage>
</organism>
<dbReference type="InterPro" id="IPR011608">
    <property type="entry name" value="PRD"/>
</dbReference>
<dbReference type="SUPFAM" id="SSF63520">
    <property type="entry name" value="PTS-regulatory domain, PRD"/>
    <property type="match status" value="1"/>
</dbReference>
<protein>
    <recommendedName>
        <fullName evidence="11">PTS system EIIA component</fullName>
    </recommendedName>
</protein>
<dbReference type="InterPro" id="IPR013011">
    <property type="entry name" value="PTS_EIIB_2"/>
</dbReference>
<reference evidence="9 10" key="1">
    <citation type="submission" date="2014-08" db="EMBL/GenBank/DDBJ databases">
        <authorList>
            <person name="den Bakker H.C."/>
        </authorList>
    </citation>
    <scope>NUCLEOTIDE SEQUENCE [LARGE SCALE GENOMIC DNA]</scope>
    <source>
        <strain evidence="9 10">DSM 18334</strain>
    </source>
</reference>
<keyword evidence="3" id="KW-0805">Transcription regulation</keyword>
<dbReference type="PROSITE" id="PS51372">
    <property type="entry name" value="PRD_2"/>
    <property type="match status" value="1"/>
</dbReference>
<dbReference type="Proteomes" id="UP000029734">
    <property type="component" value="Unassembled WGS sequence"/>
</dbReference>
<dbReference type="CDD" id="cd05568">
    <property type="entry name" value="PTS_IIB_bgl_like"/>
    <property type="match status" value="1"/>
</dbReference>
<dbReference type="SUPFAM" id="SSF55804">
    <property type="entry name" value="Phoshotransferase/anion transport protein"/>
    <property type="match status" value="1"/>
</dbReference>
<dbReference type="PROSITE" id="PS51099">
    <property type="entry name" value="PTS_EIIB_TYPE_2"/>
    <property type="match status" value="1"/>
</dbReference>
<keyword evidence="2" id="KW-0677">Repeat</keyword>
<dbReference type="InterPro" id="IPR050661">
    <property type="entry name" value="BglG_antiterminators"/>
</dbReference>
<evidence type="ECO:0000256" key="3">
    <source>
        <dbReference type="ARBA" id="ARBA00023015"/>
    </source>
</evidence>
<dbReference type="InterPro" id="IPR002178">
    <property type="entry name" value="PTS_EIIA_type-2_dom"/>
</dbReference>
<evidence type="ECO:0000256" key="1">
    <source>
        <dbReference type="ARBA" id="ARBA00022679"/>
    </source>
</evidence>
<dbReference type="Gene3D" id="3.40.50.2300">
    <property type="match status" value="1"/>
</dbReference>
<dbReference type="InterPro" id="IPR036095">
    <property type="entry name" value="PTS_EIIB-like_sf"/>
</dbReference>
<dbReference type="InterPro" id="IPR007737">
    <property type="entry name" value="Mga_HTH"/>
</dbReference>
<dbReference type="Pfam" id="PF05043">
    <property type="entry name" value="Mga"/>
    <property type="match status" value="1"/>
</dbReference>
<dbReference type="Pfam" id="PF00874">
    <property type="entry name" value="PRD"/>
    <property type="match status" value="1"/>
</dbReference>
<dbReference type="eggNOG" id="COG3711">
    <property type="taxonomic scope" value="Bacteria"/>
</dbReference>
<reference evidence="9 10" key="2">
    <citation type="submission" date="2014-10" db="EMBL/GenBank/DDBJ databases">
        <title>Comparative genomics of the Paenibacillus odorifer group.</title>
        <authorList>
            <person name="Tsai Y.-C."/>
            <person name="Martin N."/>
            <person name="Korlach J."/>
            <person name="Wiedmann M."/>
        </authorList>
    </citation>
    <scope>NUCLEOTIDE SEQUENCE [LARGE SCALE GENOMIC DNA]</scope>
    <source>
        <strain evidence="9 10">DSM 18334</strain>
    </source>
</reference>
<dbReference type="STRING" id="268407.PWYN_14045"/>
<dbReference type="PANTHER" id="PTHR30185">
    <property type="entry name" value="CRYPTIC BETA-GLUCOSIDE BGL OPERON ANTITERMINATOR"/>
    <property type="match status" value="1"/>
</dbReference>
<accession>A0A098ME55</accession>
<sequence>MSAGVIAGELEVSEKTIRNDFKVIDQWLSRNGFGQIVRKPNQGIVVMMSDEQRSDIAEMLNDPGTGLSEAERRLLEALKLLILDARKVTVEELRDRLYTNKNVIYDDMEALQKRLDVFGLKLENSRKDGIQILGDEEKLRDFFLTTVMGMHSNWIPGPILKELFPHTDADKARHIVRLAEHKLGVEFSGEAFHYLTYALLLGTSRVKLKYILGVKLAVPSSKYRDAAEEMAKEIERSFVLRLPEAEKDYLAWLVGGAKRHVSFSRLGSTDISEDASRMGQQLIALVSRRTGLPFDNDIELERGLTFHFEACLSRLAGGISYPNPLLKDIKRSYYYIFDTVAEVVHGDSVLAAYLFTDDEISYTALHFQAAFERLSRHDGAGNRVLIVCSMGVGISMLLKTKISRKFVSLTVVDVISEENLRSAHQETLKDIDFLISVIPLKGAPLPVIVVSPLFSSGDEERVDSFIERHMRRRSYPLLASLLNPERVILDLPIDHPFEAMIDLCKLLETEGSVSSDYADTVMIREKRSPTTVGGGLLLPHGELSHINRSSAALARLKTPVQWGDSSIEWILLLAYIPSSRDEHQALFREIADIIEDNNLLNRLKLATPEEIVPLLAGEVRE</sequence>
<keyword evidence="1" id="KW-0808">Transferase</keyword>
<dbReference type="GO" id="GO:0008982">
    <property type="term" value="F:protein-N(PI)-phosphohistidine-sugar phosphotransferase activity"/>
    <property type="evidence" value="ECO:0007669"/>
    <property type="project" value="InterPro"/>
</dbReference>
<proteinExistence type="predicted"/>